<keyword evidence="3" id="KW-1185">Reference proteome</keyword>
<accession>A0A067T776</accession>
<dbReference type="InterPro" id="IPR027954">
    <property type="entry name" value="Transcobalamin-like_C"/>
</dbReference>
<dbReference type="Proteomes" id="UP000027222">
    <property type="component" value="Unassembled WGS sequence"/>
</dbReference>
<dbReference type="Pfam" id="PF14478">
    <property type="entry name" value="DUF4430"/>
    <property type="match status" value="1"/>
</dbReference>
<organism evidence="2 3">
    <name type="scientific">Galerina marginata (strain CBS 339.88)</name>
    <dbReference type="NCBI Taxonomy" id="685588"/>
    <lineage>
        <taxon>Eukaryota</taxon>
        <taxon>Fungi</taxon>
        <taxon>Dikarya</taxon>
        <taxon>Basidiomycota</taxon>
        <taxon>Agaricomycotina</taxon>
        <taxon>Agaricomycetes</taxon>
        <taxon>Agaricomycetidae</taxon>
        <taxon>Agaricales</taxon>
        <taxon>Agaricineae</taxon>
        <taxon>Strophariaceae</taxon>
        <taxon>Galerina</taxon>
    </lineage>
</organism>
<sequence>MPLHWRVRFSCSGFRVLQVSKAILKKITTKGRDLIPQSGTTYHAANGTDSNEYPFKVPTCTAALADSDVGWDGTFDANFEDFFITKIADEAAGTNKYWQLAVNFKCETLGGGRTKIQTADRVVWALIPLQQAPASDLLLLRTQVTVIDGETSEAVKGATVKDGVVRIKYPTPDTDGKARSRISKAKGGAWFIRVGKDVLSDQNYRVDTIFDVEEADRCKKKS</sequence>
<evidence type="ECO:0000259" key="1">
    <source>
        <dbReference type="Pfam" id="PF14478"/>
    </source>
</evidence>
<evidence type="ECO:0000313" key="3">
    <source>
        <dbReference type="Proteomes" id="UP000027222"/>
    </source>
</evidence>
<dbReference type="HOGENOM" id="CLU_1245449_0_0_1"/>
<reference evidence="3" key="1">
    <citation type="journal article" date="2014" name="Proc. Natl. Acad. Sci. U.S.A.">
        <title>Extensive sampling of basidiomycete genomes demonstrates inadequacy of the white-rot/brown-rot paradigm for wood decay fungi.</title>
        <authorList>
            <person name="Riley R."/>
            <person name="Salamov A.A."/>
            <person name="Brown D.W."/>
            <person name="Nagy L.G."/>
            <person name="Floudas D."/>
            <person name="Held B.W."/>
            <person name="Levasseur A."/>
            <person name="Lombard V."/>
            <person name="Morin E."/>
            <person name="Otillar R."/>
            <person name="Lindquist E.A."/>
            <person name="Sun H."/>
            <person name="LaButti K.M."/>
            <person name="Schmutz J."/>
            <person name="Jabbour D."/>
            <person name="Luo H."/>
            <person name="Baker S.E."/>
            <person name="Pisabarro A.G."/>
            <person name="Walton J.D."/>
            <person name="Blanchette R.A."/>
            <person name="Henrissat B."/>
            <person name="Martin F."/>
            <person name="Cullen D."/>
            <person name="Hibbett D.S."/>
            <person name="Grigoriev I.V."/>
        </authorList>
    </citation>
    <scope>NUCLEOTIDE SEQUENCE [LARGE SCALE GENOMIC DNA]</scope>
    <source>
        <strain evidence="3">CBS 339.88</strain>
    </source>
</reference>
<dbReference type="EMBL" id="KL142382">
    <property type="protein sequence ID" value="KDR74858.1"/>
    <property type="molecule type" value="Genomic_DNA"/>
</dbReference>
<protein>
    <recommendedName>
        <fullName evidence="1">Transcobalamin-like C-terminal domain-containing protein</fullName>
    </recommendedName>
</protein>
<name>A0A067T776_GALM3</name>
<proteinExistence type="predicted"/>
<dbReference type="OrthoDB" id="10007757at2759"/>
<evidence type="ECO:0000313" key="2">
    <source>
        <dbReference type="EMBL" id="KDR74858.1"/>
    </source>
</evidence>
<gene>
    <name evidence="2" type="ORF">GALMADRAFT_1334386</name>
</gene>
<feature type="domain" description="Transcobalamin-like C-terminal" evidence="1">
    <location>
        <begin position="75"/>
        <end position="126"/>
    </location>
</feature>
<dbReference type="AlphaFoldDB" id="A0A067T776"/>